<evidence type="ECO:0000313" key="2">
    <source>
        <dbReference type="Proteomes" id="UP000005101"/>
    </source>
</evidence>
<sequence length="175" mass="19854">KPRNYTNRFSISSFRNSVSLITDDHEREIFLSVSSGEPIARVAKRNKMTYARVATNYSSILRTLGEHKGRIATFRSRTMELMLDKCNTVTPVNTPLSNLVGAHAYNVLYGEMGFRTVRDLLQYTTQNGWQSLRRFKGMGLVTYKSVMNALRDANFIIVRKDGNIELSPEIAALVI</sequence>
<name>A0ABN0BKA2_BACFG</name>
<protein>
    <submittedName>
        <fullName evidence="1">Uncharacterized protein</fullName>
    </submittedName>
</protein>
<gene>
    <name evidence="1" type="ORF">BFAG_02018</name>
</gene>
<reference evidence="1 2" key="1">
    <citation type="submission" date="2008-12" db="EMBL/GenBank/DDBJ databases">
        <title>Annotation of Bacteroides fragilis strain 3_1_12.</title>
        <authorList>
            <consortium name="The Broad Institute Genome Sequencing Platform"/>
            <person name="Ward D."/>
            <person name="Young S.K."/>
            <person name="Kodira C.D."/>
            <person name="Zeng Q."/>
            <person name="Koehrsen M."/>
            <person name="Alvarado L."/>
            <person name="Berlin A."/>
            <person name="Borenstein D."/>
            <person name="Chen Z."/>
            <person name="Engels R."/>
            <person name="Freedman E."/>
            <person name="Gellesch M."/>
            <person name="Goldberg J."/>
            <person name="Griggs A."/>
            <person name="Gujja S."/>
            <person name="Heiman D."/>
            <person name="Hepburn T."/>
            <person name="Howarth C."/>
            <person name="Jen D."/>
            <person name="Larson L."/>
            <person name="Lewis B."/>
            <person name="Mehta T."/>
            <person name="Park D."/>
            <person name="Pearson M."/>
            <person name="Roberts A."/>
            <person name="Saif S."/>
            <person name="Shea T."/>
            <person name="Shenoy N."/>
            <person name="Sisk P."/>
            <person name="Stolte C."/>
            <person name="Sykes S."/>
            <person name="Walk T."/>
            <person name="White J."/>
            <person name="Yandava C."/>
            <person name="Allen-Vercoe E."/>
            <person name="Strauss J."/>
            <person name="Ambrose C."/>
            <person name="Lander E."/>
            <person name="Nusbaum C."/>
            <person name="Galagan J."/>
            <person name="Birren B."/>
        </authorList>
    </citation>
    <scope>NUCLEOTIDE SEQUENCE [LARGE SCALE GENOMIC DNA]</scope>
    <source>
        <strain evidence="1 2">3_1_12</strain>
    </source>
</reference>
<evidence type="ECO:0000313" key="1">
    <source>
        <dbReference type="EMBL" id="EFR53323.1"/>
    </source>
</evidence>
<accession>A0ABN0BKA2</accession>
<organism evidence="1 2">
    <name type="scientific">Bacteroides fragilis 3_1_12</name>
    <dbReference type="NCBI Taxonomy" id="457424"/>
    <lineage>
        <taxon>Bacteria</taxon>
        <taxon>Pseudomonadati</taxon>
        <taxon>Bacteroidota</taxon>
        <taxon>Bacteroidia</taxon>
        <taxon>Bacteroidales</taxon>
        <taxon>Bacteroidaceae</taxon>
        <taxon>Bacteroides</taxon>
    </lineage>
</organism>
<dbReference type="EMBL" id="EQ973213">
    <property type="protein sequence ID" value="EFR53323.1"/>
    <property type="molecule type" value="Genomic_DNA"/>
</dbReference>
<feature type="non-terminal residue" evidence="1">
    <location>
        <position position="1"/>
    </location>
</feature>
<proteinExistence type="predicted"/>
<dbReference type="Proteomes" id="UP000005101">
    <property type="component" value="Unassembled WGS sequence"/>
</dbReference>
<keyword evidence="2" id="KW-1185">Reference proteome</keyword>